<feature type="compositionally biased region" description="Polar residues" evidence="1">
    <location>
        <begin position="1"/>
        <end position="20"/>
    </location>
</feature>
<gene>
    <name evidence="3" type="ordered locus">Ksed_11900</name>
</gene>
<dbReference type="InterPro" id="IPR025557">
    <property type="entry name" value="DUF4282"/>
</dbReference>
<dbReference type="RefSeq" id="WP_015779174.1">
    <property type="nucleotide sequence ID" value="NC_013169.1"/>
</dbReference>
<evidence type="ECO:0008006" key="5">
    <source>
        <dbReference type="Google" id="ProtNLM"/>
    </source>
</evidence>
<organism evidence="3 4">
    <name type="scientific">Kytococcus sedentarius (strain ATCC 14392 / DSM 20547 / JCM 11482 / CCUG 33030 / NBRC 15357 / NCTC 11040 / CCM 314 / 541)</name>
    <name type="common">Micrococcus sedentarius</name>
    <dbReference type="NCBI Taxonomy" id="478801"/>
    <lineage>
        <taxon>Bacteria</taxon>
        <taxon>Bacillati</taxon>
        <taxon>Actinomycetota</taxon>
        <taxon>Actinomycetes</taxon>
        <taxon>Micrococcales</taxon>
        <taxon>Kytococcaceae</taxon>
        <taxon>Kytococcus</taxon>
    </lineage>
</organism>
<protein>
    <recommendedName>
        <fullName evidence="5">DUF4282 domain-containing protein</fullName>
    </recommendedName>
</protein>
<dbReference type="eggNOG" id="COG5164">
    <property type="taxonomic scope" value="Bacteria"/>
</dbReference>
<reference evidence="3 4" key="1">
    <citation type="journal article" date="2009" name="Stand. Genomic Sci.">
        <title>Complete genome sequence of Kytococcus sedentarius type strain (541).</title>
        <authorList>
            <person name="Sims D."/>
            <person name="Brettin T."/>
            <person name="Detter J.C."/>
            <person name="Han C."/>
            <person name="Lapidus A."/>
            <person name="Copeland A."/>
            <person name="Glavina Del Rio T."/>
            <person name="Nolan M."/>
            <person name="Chen F."/>
            <person name="Lucas S."/>
            <person name="Tice H."/>
            <person name="Cheng J.F."/>
            <person name="Bruce D."/>
            <person name="Goodwin L."/>
            <person name="Pitluck S."/>
            <person name="Ovchinnikova G."/>
            <person name="Pati A."/>
            <person name="Ivanova N."/>
            <person name="Mavrommatis K."/>
            <person name="Chen A."/>
            <person name="Palaniappan K."/>
            <person name="D'haeseleer P."/>
            <person name="Chain P."/>
            <person name="Bristow J."/>
            <person name="Eisen J.A."/>
            <person name="Markowitz V."/>
            <person name="Hugenholtz P."/>
            <person name="Schneider S."/>
            <person name="Goker M."/>
            <person name="Pukall R."/>
            <person name="Kyrpides N.C."/>
            <person name="Klenk H.P."/>
        </authorList>
    </citation>
    <scope>NUCLEOTIDE SEQUENCE [LARGE SCALE GENOMIC DNA]</scope>
    <source>
        <strain evidence="4">ATCC 14392 / DSM 20547 / JCM 11482 / CCUG 33030 / NBRC 15357 / NCTC 11040 / CCM 314 / 541</strain>
    </source>
</reference>
<keyword evidence="2" id="KW-0812">Transmembrane</keyword>
<name>C7NH59_KYTSD</name>
<evidence type="ECO:0000256" key="1">
    <source>
        <dbReference type="SAM" id="MobiDB-lite"/>
    </source>
</evidence>
<feature type="transmembrane region" description="Helical" evidence="2">
    <location>
        <begin position="67"/>
        <end position="92"/>
    </location>
</feature>
<evidence type="ECO:0000256" key="2">
    <source>
        <dbReference type="SAM" id="Phobius"/>
    </source>
</evidence>
<dbReference type="AlphaFoldDB" id="C7NH59"/>
<keyword evidence="2" id="KW-1133">Transmembrane helix</keyword>
<dbReference type="STRING" id="478801.Ksed_11900"/>
<keyword evidence="2" id="KW-0472">Membrane</keyword>
<proteinExistence type="predicted"/>
<feature type="transmembrane region" description="Helical" evidence="2">
    <location>
        <begin position="98"/>
        <end position="119"/>
    </location>
</feature>
<dbReference type="EMBL" id="CP001686">
    <property type="protein sequence ID" value="ACV06229.1"/>
    <property type="molecule type" value="Genomic_DNA"/>
</dbReference>
<evidence type="ECO:0000313" key="3">
    <source>
        <dbReference type="EMBL" id="ACV06229.1"/>
    </source>
</evidence>
<feature type="region of interest" description="Disordered" evidence="1">
    <location>
        <begin position="1"/>
        <end position="35"/>
    </location>
</feature>
<dbReference type="Pfam" id="PF14110">
    <property type="entry name" value="DUF4282"/>
    <property type="match status" value="1"/>
</dbReference>
<dbReference type="Proteomes" id="UP000006666">
    <property type="component" value="Chromosome"/>
</dbReference>
<evidence type="ECO:0000313" key="4">
    <source>
        <dbReference type="Proteomes" id="UP000006666"/>
    </source>
</evidence>
<keyword evidence="4" id="KW-1185">Reference proteome</keyword>
<accession>C7NH59</accession>
<dbReference type="KEGG" id="kse:Ksed_11900"/>
<dbReference type="HOGENOM" id="CLU_1793976_0_0_11"/>
<sequence length="144" mass="15511">MSTQQPDPYATGNSQNPSTWNPGGQPPAGPGAPNNRFGNSFNRESGFFSSLTDIRFTKFVTPKVASVVYVLAVALILVGLLFWAIASIVMMFSGEDGSLFVGLLMLVVSPFVALLYIILVRVSLEATVALVRVAEDVAAMRRRD</sequence>